<keyword evidence="8" id="KW-0539">Nucleus</keyword>
<feature type="region of interest" description="Disordered" evidence="9">
    <location>
        <begin position="282"/>
        <end position="305"/>
    </location>
</feature>
<comment type="pathway">
    <text evidence="3">tRNA modification; 5-methoxycarbonylmethyl-2-thiouridine-tRNA biosynthesis.</text>
</comment>
<organism evidence="10 11">
    <name type="scientific">Cristinia sonorae</name>
    <dbReference type="NCBI Taxonomy" id="1940300"/>
    <lineage>
        <taxon>Eukaryota</taxon>
        <taxon>Fungi</taxon>
        <taxon>Dikarya</taxon>
        <taxon>Basidiomycota</taxon>
        <taxon>Agaricomycotina</taxon>
        <taxon>Agaricomycetes</taxon>
        <taxon>Agaricomycetidae</taxon>
        <taxon>Agaricales</taxon>
        <taxon>Pleurotineae</taxon>
        <taxon>Stephanosporaceae</taxon>
        <taxon>Cristinia</taxon>
    </lineage>
</organism>
<name>A0A8K0XRN6_9AGAR</name>
<protein>
    <recommendedName>
        <fullName evidence="5">Elongator complex protein 5</fullName>
    </recommendedName>
</protein>
<dbReference type="Gene3D" id="3.40.50.300">
    <property type="entry name" value="P-loop containing nucleotide triphosphate hydrolases"/>
    <property type="match status" value="1"/>
</dbReference>
<evidence type="ECO:0000256" key="5">
    <source>
        <dbReference type="ARBA" id="ARBA00020264"/>
    </source>
</evidence>
<comment type="caution">
    <text evidence="10">The sequence shown here is derived from an EMBL/GenBank/DDBJ whole genome shotgun (WGS) entry which is preliminary data.</text>
</comment>
<dbReference type="InterPro" id="IPR027417">
    <property type="entry name" value="P-loop_NTPase"/>
</dbReference>
<dbReference type="UniPathway" id="UPA00988"/>
<keyword evidence="6" id="KW-0963">Cytoplasm</keyword>
<dbReference type="InterPro" id="IPR019519">
    <property type="entry name" value="Elp5"/>
</dbReference>
<keyword evidence="11" id="KW-1185">Reference proteome</keyword>
<evidence type="ECO:0000256" key="1">
    <source>
        <dbReference type="ARBA" id="ARBA00004123"/>
    </source>
</evidence>
<dbReference type="EMBL" id="JAEVFJ010000009">
    <property type="protein sequence ID" value="KAH8102618.1"/>
    <property type="molecule type" value="Genomic_DNA"/>
</dbReference>
<comment type="subcellular location">
    <subcellularLocation>
        <location evidence="2">Cytoplasm</location>
    </subcellularLocation>
    <subcellularLocation>
        <location evidence="1">Nucleus</location>
    </subcellularLocation>
</comment>
<sequence>MSLLPSIISSKPPQPFLLLQSTAAQSCLPILRSILDKTLVKKPVILVCFLHPPPTLVKPELLQSQNLRLLDWTARVPGYSDYSVDPHAEILKVIQEYGVVVPDVIIDSADTLLSNLGSLSETYRILNSILLALRPSGTTRFIVHILAPNPLIPLLAQVRFSPSLFHLKAHPPVLLTHISKAYLTLPPPQTTPEKFYSVFTPLSERHHECEKLVFGTDGEGSGGSEIVVEMVMRCTGGASRKRGVERYLEGWMSNSATSCDLQQLESLKSLWAKQVAMQDVSTSIDSSHQDSNPVNKDAPDPTKNLSFNLNLTEEQQHARSQVPLPYAHEGMLPVLENWKIGPLLIARVLKGKPASTSTPASILYDPDSADDIDDDDPDEDLDL</sequence>
<comment type="similarity">
    <text evidence="4">Belongs to the ELP5 family.</text>
</comment>
<gene>
    <name evidence="10" type="ORF">BXZ70DRAFT_1059236</name>
</gene>
<dbReference type="Pfam" id="PF10483">
    <property type="entry name" value="Elong_Iki1"/>
    <property type="match status" value="1"/>
</dbReference>
<evidence type="ECO:0000256" key="9">
    <source>
        <dbReference type="SAM" id="MobiDB-lite"/>
    </source>
</evidence>
<dbReference type="PANTHER" id="PTHR15641:SF1">
    <property type="entry name" value="ELONGATOR COMPLEX PROTEIN 5"/>
    <property type="match status" value="1"/>
</dbReference>
<dbReference type="GO" id="GO:0005634">
    <property type="term" value="C:nucleus"/>
    <property type="evidence" value="ECO:0007669"/>
    <property type="project" value="UniProtKB-SubCell"/>
</dbReference>
<proteinExistence type="inferred from homology"/>
<evidence type="ECO:0000256" key="4">
    <source>
        <dbReference type="ARBA" id="ARBA00009567"/>
    </source>
</evidence>
<accession>A0A8K0XRN6</accession>
<dbReference type="PANTHER" id="PTHR15641">
    <property type="entry name" value="ELONGATOR COMPLEX PROTEIN 5"/>
    <property type="match status" value="1"/>
</dbReference>
<dbReference type="GO" id="GO:0000049">
    <property type="term" value="F:tRNA binding"/>
    <property type="evidence" value="ECO:0007669"/>
    <property type="project" value="TreeGrafter"/>
</dbReference>
<feature type="compositionally biased region" description="Acidic residues" evidence="9">
    <location>
        <begin position="367"/>
        <end position="383"/>
    </location>
</feature>
<evidence type="ECO:0000313" key="11">
    <source>
        <dbReference type="Proteomes" id="UP000813824"/>
    </source>
</evidence>
<dbReference type="AlphaFoldDB" id="A0A8K0XRN6"/>
<evidence type="ECO:0000256" key="3">
    <source>
        <dbReference type="ARBA" id="ARBA00005043"/>
    </source>
</evidence>
<evidence type="ECO:0000313" key="10">
    <source>
        <dbReference type="EMBL" id="KAH8102618.1"/>
    </source>
</evidence>
<evidence type="ECO:0000256" key="8">
    <source>
        <dbReference type="ARBA" id="ARBA00023242"/>
    </source>
</evidence>
<dbReference type="OrthoDB" id="166907at2759"/>
<evidence type="ECO:0000256" key="6">
    <source>
        <dbReference type="ARBA" id="ARBA00022490"/>
    </source>
</evidence>
<dbReference type="GO" id="GO:0002098">
    <property type="term" value="P:tRNA wobble uridine modification"/>
    <property type="evidence" value="ECO:0007669"/>
    <property type="project" value="InterPro"/>
</dbReference>
<dbReference type="Proteomes" id="UP000813824">
    <property type="component" value="Unassembled WGS sequence"/>
</dbReference>
<dbReference type="GO" id="GO:0005829">
    <property type="term" value="C:cytosol"/>
    <property type="evidence" value="ECO:0007669"/>
    <property type="project" value="TreeGrafter"/>
</dbReference>
<feature type="compositionally biased region" description="Polar residues" evidence="9">
    <location>
        <begin position="282"/>
        <end position="294"/>
    </location>
</feature>
<dbReference type="GO" id="GO:0033588">
    <property type="term" value="C:elongator holoenzyme complex"/>
    <property type="evidence" value="ECO:0007669"/>
    <property type="project" value="InterPro"/>
</dbReference>
<keyword evidence="7" id="KW-0819">tRNA processing</keyword>
<evidence type="ECO:0000256" key="2">
    <source>
        <dbReference type="ARBA" id="ARBA00004496"/>
    </source>
</evidence>
<evidence type="ECO:0000256" key="7">
    <source>
        <dbReference type="ARBA" id="ARBA00022694"/>
    </source>
</evidence>
<feature type="region of interest" description="Disordered" evidence="9">
    <location>
        <begin position="354"/>
        <end position="383"/>
    </location>
</feature>
<reference evidence="10" key="1">
    <citation type="journal article" date="2021" name="New Phytol.">
        <title>Evolutionary innovations through gain and loss of genes in the ectomycorrhizal Boletales.</title>
        <authorList>
            <person name="Wu G."/>
            <person name="Miyauchi S."/>
            <person name="Morin E."/>
            <person name="Kuo A."/>
            <person name="Drula E."/>
            <person name="Varga T."/>
            <person name="Kohler A."/>
            <person name="Feng B."/>
            <person name="Cao Y."/>
            <person name="Lipzen A."/>
            <person name="Daum C."/>
            <person name="Hundley H."/>
            <person name="Pangilinan J."/>
            <person name="Johnson J."/>
            <person name="Barry K."/>
            <person name="LaButti K."/>
            <person name="Ng V."/>
            <person name="Ahrendt S."/>
            <person name="Min B."/>
            <person name="Choi I.G."/>
            <person name="Park H."/>
            <person name="Plett J.M."/>
            <person name="Magnuson J."/>
            <person name="Spatafora J.W."/>
            <person name="Nagy L.G."/>
            <person name="Henrissat B."/>
            <person name="Grigoriev I.V."/>
            <person name="Yang Z.L."/>
            <person name="Xu J."/>
            <person name="Martin F.M."/>
        </authorList>
    </citation>
    <scope>NUCLEOTIDE SEQUENCE</scope>
    <source>
        <strain evidence="10">KKN 215</strain>
    </source>
</reference>